<organism evidence="13 14">
    <name type="scientific">Agrococcus citreus</name>
    <dbReference type="NCBI Taxonomy" id="84643"/>
    <lineage>
        <taxon>Bacteria</taxon>
        <taxon>Bacillati</taxon>
        <taxon>Actinomycetota</taxon>
        <taxon>Actinomycetes</taxon>
        <taxon>Micrococcales</taxon>
        <taxon>Microbacteriaceae</taxon>
        <taxon>Agrococcus</taxon>
    </lineage>
</organism>
<comment type="similarity">
    <text evidence="2">Belongs to the cytochrome ubiquinol oxidase subunit 2 family.</text>
</comment>
<evidence type="ECO:0000313" key="14">
    <source>
        <dbReference type="Proteomes" id="UP001501266"/>
    </source>
</evidence>
<evidence type="ECO:0000256" key="4">
    <source>
        <dbReference type="ARBA" id="ARBA00022475"/>
    </source>
</evidence>
<feature type="transmembrane region" description="Helical" evidence="12">
    <location>
        <begin position="116"/>
        <end position="135"/>
    </location>
</feature>
<feature type="transmembrane region" description="Helical" evidence="12">
    <location>
        <begin position="253"/>
        <end position="276"/>
    </location>
</feature>
<evidence type="ECO:0000256" key="10">
    <source>
        <dbReference type="ARBA" id="ARBA00023004"/>
    </source>
</evidence>
<dbReference type="InterPro" id="IPR003317">
    <property type="entry name" value="Cyt-d_oxidase_su2"/>
</dbReference>
<dbReference type="Pfam" id="PF02322">
    <property type="entry name" value="Cyt_bd_oxida_II"/>
    <property type="match status" value="1"/>
</dbReference>
<keyword evidence="11 12" id="KW-0472">Membrane</keyword>
<keyword evidence="9 12" id="KW-1133">Transmembrane helix</keyword>
<keyword evidence="7" id="KW-0479">Metal-binding</keyword>
<gene>
    <name evidence="13" type="primary">cydB</name>
    <name evidence="13" type="ORF">GCM10009640_11470</name>
</gene>
<sequence length="359" mass="38338">MEPLAIVWFVLIAALWIGYLLLEGFDLGVGMRMLFASRDERERRVMLNTIGPVWDGNEVWLITAGAGTFAAFPEWYASLFSTLYVPLTLALVGLILRAVSIEWRGKVHTERWRMAWTAGVGIGSLIAAFCVGAMLSLTTLGLPIDGNGDRVGGPFVWLGAPAIIGGLAVVGFSLAHSATFLALKADGPVRERSARFAAGWAAPLCLVPAAVWAVWVQIEHGGNPLSWTLVGLAVVGALRGWMRARQGREGLAFAGYAAFGLFGTAAIFAGVFPKVLPSTVDPAFDLTLMNASSSPYTLGVMTVITAVSLPIIIGYQAWSYWVFRRRVTPGMIPDAHIVLPAILRDRDAMVPGAGGAAGR</sequence>
<dbReference type="EMBL" id="BAAAKK010000003">
    <property type="protein sequence ID" value="GAA1421115.1"/>
    <property type="molecule type" value="Genomic_DNA"/>
</dbReference>
<dbReference type="PANTHER" id="PTHR43141">
    <property type="entry name" value="CYTOCHROME BD2 SUBUNIT II"/>
    <property type="match status" value="1"/>
</dbReference>
<keyword evidence="6 12" id="KW-0812">Transmembrane</keyword>
<keyword evidence="3" id="KW-0813">Transport</keyword>
<feature type="transmembrane region" description="Helical" evidence="12">
    <location>
        <begin position="6"/>
        <end position="25"/>
    </location>
</feature>
<proteinExistence type="inferred from homology"/>
<evidence type="ECO:0000256" key="6">
    <source>
        <dbReference type="ARBA" id="ARBA00022692"/>
    </source>
</evidence>
<name>A0ABN1YRT3_9MICO</name>
<evidence type="ECO:0000256" key="8">
    <source>
        <dbReference type="ARBA" id="ARBA00022982"/>
    </source>
</evidence>
<dbReference type="NCBIfam" id="TIGR00203">
    <property type="entry name" value="cydB"/>
    <property type="match status" value="1"/>
</dbReference>
<evidence type="ECO:0000256" key="5">
    <source>
        <dbReference type="ARBA" id="ARBA00022617"/>
    </source>
</evidence>
<feature type="transmembrane region" description="Helical" evidence="12">
    <location>
        <begin position="224"/>
        <end position="241"/>
    </location>
</feature>
<comment type="subcellular location">
    <subcellularLocation>
        <location evidence="1">Cell membrane</location>
        <topology evidence="1">Multi-pass membrane protein</topology>
    </subcellularLocation>
</comment>
<feature type="transmembrane region" description="Helical" evidence="12">
    <location>
        <begin position="75"/>
        <end position="96"/>
    </location>
</feature>
<dbReference type="Proteomes" id="UP001501266">
    <property type="component" value="Unassembled WGS sequence"/>
</dbReference>
<evidence type="ECO:0000256" key="9">
    <source>
        <dbReference type="ARBA" id="ARBA00022989"/>
    </source>
</evidence>
<feature type="transmembrane region" description="Helical" evidence="12">
    <location>
        <begin position="155"/>
        <end position="175"/>
    </location>
</feature>
<dbReference type="PANTHER" id="PTHR43141:SF5">
    <property type="entry name" value="CYTOCHROME BD-I UBIQUINOL OXIDASE SUBUNIT 2"/>
    <property type="match status" value="1"/>
</dbReference>
<dbReference type="PIRSF" id="PIRSF000267">
    <property type="entry name" value="Cyt_oxidse_sub2"/>
    <property type="match status" value="1"/>
</dbReference>
<feature type="transmembrane region" description="Helical" evidence="12">
    <location>
        <begin position="196"/>
        <end position="218"/>
    </location>
</feature>
<comment type="caution">
    <text evidence="13">The sequence shown here is derived from an EMBL/GenBank/DDBJ whole genome shotgun (WGS) entry which is preliminary data.</text>
</comment>
<keyword evidence="4" id="KW-1003">Cell membrane</keyword>
<keyword evidence="8" id="KW-0249">Electron transport</keyword>
<evidence type="ECO:0000256" key="3">
    <source>
        <dbReference type="ARBA" id="ARBA00022448"/>
    </source>
</evidence>
<accession>A0ABN1YRT3</accession>
<evidence type="ECO:0000313" key="13">
    <source>
        <dbReference type="EMBL" id="GAA1421115.1"/>
    </source>
</evidence>
<evidence type="ECO:0000256" key="2">
    <source>
        <dbReference type="ARBA" id="ARBA00007543"/>
    </source>
</evidence>
<keyword evidence="14" id="KW-1185">Reference proteome</keyword>
<dbReference type="RefSeq" id="WP_343918305.1">
    <property type="nucleotide sequence ID" value="NZ_BAAAKK010000003.1"/>
</dbReference>
<evidence type="ECO:0000256" key="7">
    <source>
        <dbReference type="ARBA" id="ARBA00022723"/>
    </source>
</evidence>
<evidence type="ECO:0000256" key="1">
    <source>
        <dbReference type="ARBA" id="ARBA00004651"/>
    </source>
</evidence>
<feature type="transmembrane region" description="Helical" evidence="12">
    <location>
        <begin position="296"/>
        <end position="318"/>
    </location>
</feature>
<evidence type="ECO:0000256" key="11">
    <source>
        <dbReference type="ARBA" id="ARBA00023136"/>
    </source>
</evidence>
<protein>
    <submittedName>
        <fullName evidence="13">Cytochrome d ubiquinol oxidase subunit II</fullName>
    </submittedName>
</protein>
<evidence type="ECO:0000256" key="12">
    <source>
        <dbReference type="SAM" id="Phobius"/>
    </source>
</evidence>
<reference evidence="13 14" key="1">
    <citation type="journal article" date="2019" name="Int. J. Syst. Evol. Microbiol.">
        <title>The Global Catalogue of Microorganisms (GCM) 10K type strain sequencing project: providing services to taxonomists for standard genome sequencing and annotation.</title>
        <authorList>
            <consortium name="The Broad Institute Genomics Platform"/>
            <consortium name="The Broad Institute Genome Sequencing Center for Infectious Disease"/>
            <person name="Wu L."/>
            <person name="Ma J."/>
        </authorList>
    </citation>
    <scope>NUCLEOTIDE SEQUENCE [LARGE SCALE GENOMIC DNA]</scope>
    <source>
        <strain evidence="13 14">JCM 12398</strain>
    </source>
</reference>
<keyword evidence="5" id="KW-0349">Heme</keyword>
<keyword evidence="10" id="KW-0408">Iron</keyword>